<name>A0A929MPA1_ABIDE</name>
<proteinExistence type="predicted"/>
<dbReference type="Gene3D" id="3.40.50.170">
    <property type="entry name" value="Formyl transferase, N-terminal domain"/>
    <property type="match status" value="1"/>
</dbReference>
<dbReference type="Proteomes" id="UP000757900">
    <property type="component" value="Unassembled WGS sequence"/>
</dbReference>
<dbReference type="EMBL" id="JABZFV010000118">
    <property type="protein sequence ID" value="MBF0935053.1"/>
    <property type="molecule type" value="Genomic_DNA"/>
</dbReference>
<accession>A0A929MPA1</accession>
<protein>
    <submittedName>
        <fullName evidence="1">Methionyl-tRNA formyltransferase</fullName>
    </submittedName>
</protein>
<organism evidence="1 2">
    <name type="scientific">Abiotrophia defectiva</name>
    <name type="common">Streptococcus defectivus</name>
    <dbReference type="NCBI Taxonomy" id="46125"/>
    <lineage>
        <taxon>Bacteria</taxon>
        <taxon>Bacillati</taxon>
        <taxon>Bacillota</taxon>
        <taxon>Bacilli</taxon>
        <taxon>Lactobacillales</taxon>
        <taxon>Aerococcaceae</taxon>
        <taxon>Abiotrophia</taxon>
    </lineage>
</organism>
<dbReference type="AlphaFoldDB" id="A0A929MPA1"/>
<dbReference type="InterPro" id="IPR036477">
    <property type="entry name" value="Formyl_transf_N_sf"/>
</dbReference>
<gene>
    <name evidence="1" type="ORF">HXK00_05350</name>
</gene>
<dbReference type="SUPFAM" id="SSF53328">
    <property type="entry name" value="Formyltransferase"/>
    <property type="match status" value="1"/>
</dbReference>
<feature type="non-terminal residue" evidence="1">
    <location>
        <position position="54"/>
    </location>
</feature>
<evidence type="ECO:0000313" key="2">
    <source>
        <dbReference type="Proteomes" id="UP000757900"/>
    </source>
</evidence>
<sequence length="54" mass="6004">MKKIIFMGTPQFAAEILQGLLEHASYQVIAVVTQPDRPVGRKRVLTQSPVKQLA</sequence>
<comment type="caution">
    <text evidence="1">The sequence shown here is derived from an EMBL/GenBank/DDBJ whole genome shotgun (WGS) entry which is preliminary data.</text>
</comment>
<reference evidence="1" key="1">
    <citation type="submission" date="2020-04" db="EMBL/GenBank/DDBJ databases">
        <title>Deep metagenomics examines the oral microbiome during advanced dental caries in children, revealing novel taxa and co-occurrences with host molecules.</title>
        <authorList>
            <person name="Baker J.L."/>
            <person name="Morton J.T."/>
            <person name="Dinis M."/>
            <person name="Alvarez R."/>
            <person name="Tran N.C."/>
            <person name="Knight R."/>
            <person name="Edlund A."/>
        </authorList>
    </citation>
    <scope>NUCLEOTIDE SEQUENCE</scope>
    <source>
        <strain evidence="1">JCVI_23_bin.16</strain>
    </source>
</reference>
<evidence type="ECO:0000313" key="1">
    <source>
        <dbReference type="EMBL" id="MBF0935053.1"/>
    </source>
</evidence>